<evidence type="ECO:0000256" key="2">
    <source>
        <dbReference type="ARBA" id="ARBA00022490"/>
    </source>
</evidence>
<accession>A0A450ZGP2</accession>
<evidence type="ECO:0000256" key="4">
    <source>
        <dbReference type="ARBA" id="ARBA00022801"/>
    </source>
</evidence>
<proteinExistence type="inferred from homology"/>
<keyword evidence="3 5" id="KW-0093">Biotin biosynthesis</keyword>
<dbReference type="Gene3D" id="3.40.50.1820">
    <property type="entry name" value="alpha/beta hydrolase"/>
    <property type="match status" value="1"/>
</dbReference>
<comment type="subcellular location">
    <subcellularLocation>
        <location evidence="5">Cytoplasm</location>
    </subcellularLocation>
</comment>
<feature type="binding site" evidence="5">
    <location>
        <begin position="145"/>
        <end position="149"/>
    </location>
    <ligand>
        <name>substrate</name>
    </ligand>
</feature>
<evidence type="ECO:0000313" key="8">
    <source>
        <dbReference type="EMBL" id="VFK52983.1"/>
    </source>
</evidence>
<comment type="catalytic activity">
    <reaction evidence="5">
        <text>6-carboxyhexanoyl-[ACP] methyl ester + H2O = 6-carboxyhexanoyl-[ACP] + methanol + H(+)</text>
        <dbReference type="Rhea" id="RHEA:42700"/>
        <dbReference type="Rhea" id="RHEA-COMP:9955"/>
        <dbReference type="Rhea" id="RHEA-COMP:10186"/>
        <dbReference type="ChEBI" id="CHEBI:15377"/>
        <dbReference type="ChEBI" id="CHEBI:15378"/>
        <dbReference type="ChEBI" id="CHEBI:17790"/>
        <dbReference type="ChEBI" id="CHEBI:78846"/>
        <dbReference type="ChEBI" id="CHEBI:82735"/>
        <dbReference type="EC" id="3.1.1.85"/>
    </reaction>
</comment>
<dbReference type="GO" id="GO:0005737">
    <property type="term" value="C:cytoplasm"/>
    <property type="evidence" value="ECO:0007669"/>
    <property type="project" value="UniProtKB-SubCell"/>
</dbReference>
<evidence type="ECO:0000256" key="5">
    <source>
        <dbReference type="HAMAP-Rule" id="MF_01260"/>
    </source>
</evidence>
<comment type="subunit">
    <text evidence="5">Monomer.</text>
</comment>
<dbReference type="GO" id="GO:0090499">
    <property type="term" value="F:pimelyl-[acyl-carrier protein] methyl ester esterase activity"/>
    <property type="evidence" value="ECO:0007669"/>
    <property type="project" value="UniProtKB-EC"/>
</dbReference>
<comment type="similarity">
    <text evidence="5">Belongs to the AB hydrolase superfamily. Carboxylesterase BioH family.</text>
</comment>
<dbReference type="InterPro" id="IPR029058">
    <property type="entry name" value="AB_hydrolase_fold"/>
</dbReference>
<evidence type="ECO:0000313" key="7">
    <source>
        <dbReference type="EMBL" id="VFK52454.1"/>
    </source>
</evidence>
<comment type="function">
    <text evidence="5">The physiological role of BioH is to remove the methyl group introduced by BioC when the pimeloyl moiety is complete. It allows to synthesize pimeloyl-ACP via the fatty acid synthetic pathway through the hydrolysis of the ester bonds of pimeloyl-ACP esters.</text>
</comment>
<feature type="domain" description="AB hydrolase-1" evidence="6">
    <location>
        <begin position="19"/>
        <end position="244"/>
    </location>
</feature>
<feature type="active site" evidence="5">
    <location>
        <position position="209"/>
    </location>
</feature>
<feature type="binding site" evidence="5">
    <location>
        <begin position="83"/>
        <end position="84"/>
    </location>
    <ligand>
        <name>substrate</name>
    </ligand>
</feature>
<dbReference type="AlphaFoldDB" id="A0A450ZGP2"/>
<feature type="active site" description="Nucleophile" evidence="5">
    <location>
        <position position="83"/>
    </location>
</feature>
<evidence type="ECO:0000256" key="3">
    <source>
        <dbReference type="ARBA" id="ARBA00022756"/>
    </source>
</evidence>
<name>A0A450ZGP2_9GAMM</name>
<feature type="binding site" evidence="5">
    <location>
        <position position="22"/>
    </location>
    <ligand>
        <name>substrate</name>
    </ligand>
</feature>
<dbReference type="GO" id="GO:0016020">
    <property type="term" value="C:membrane"/>
    <property type="evidence" value="ECO:0007669"/>
    <property type="project" value="TreeGrafter"/>
</dbReference>
<feature type="active site" evidence="5">
    <location>
        <position position="237"/>
    </location>
</feature>
<dbReference type="GO" id="GO:0009102">
    <property type="term" value="P:biotin biosynthetic process"/>
    <property type="evidence" value="ECO:0007669"/>
    <property type="project" value="UniProtKB-UniRule"/>
</dbReference>
<comment type="pathway">
    <text evidence="5">Cofactor biosynthesis; biotin biosynthesis.</text>
</comment>
<dbReference type="SUPFAM" id="SSF53474">
    <property type="entry name" value="alpha/beta-Hydrolases"/>
    <property type="match status" value="1"/>
</dbReference>
<dbReference type="UniPathway" id="UPA00078"/>
<dbReference type="Pfam" id="PF00561">
    <property type="entry name" value="Abhydrolase_1"/>
    <property type="match status" value="1"/>
</dbReference>
<dbReference type="InterPro" id="IPR010076">
    <property type="entry name" value="BioH"/>
</dbReference>
<dbReference type="InterPro" id="IPR000073">
    <property type="entry name" value="AB_hydrolase_1"/>
</dbReference>
<protein>
    <recommendedName>
        <fullName evidence="5">Pimeloyl-[acyl-carrier protein] methyl ester esterase</fullName>
        <ecNumber evidence="5">3.1.1.85</ecNumber>
    </recommendedName>
    <alternativeName>
        <fullName evidence="5">Biotin synthesis protein BioH</fullName>
    </alternativeName>
    <alternativeName>
        <fullName evidence="5">Carboxylesterase BioH</fullName>
    </alternativeName>
</protein>
<sequence>MNIHKTTPTTDATKHITAIHGWGFNSAVWNDIGDRLKTDYCFSAVDLPGFGRSPMLEGEYTLPVLADFAIEAVPSPSVLMGWSLGGMVALEMARRYPDRVEALVMVASSPRFTETRDWPHGVAPDVLKAFSETLAENPQAALSRFLILQAGRTDLGRVTVKKLKPLLFRYGVPNRNALKEGLALLRETDLRHVLGTIRCPVLFILGARDNLLSPTVVMDLQQLCSNCQATVIDGSAHAPFISHPVEFLQVLTGFLQDVC</sequence>
<organism evidence="8">
    <name type="scientific">Candidatus Kentrum sp. TUN</name>
    <dbReference type="NCBI Taxonomy" id="2126343"/>
    <lineage>
        <taxon>Bacteria</taxon>
        <taxon>Pseudomonadati</taxon>
        <taxon>Pseudomonadota</taxon>
        <taxon>Gammaproteobacteria</taxon>
        <taxon>Candidatus Kentrum</taxon>
    </lineage>
</organism>
<dbReference type="PANTHER" id="PTHR43798">
    <property type="entry name" value="MONOACYLGLYCEROL LIPASE"/>
    <property type="match status" value="1"/>
</dbReference>
<evidence type="ECO:0000313" key="9">
    <source>
        <dbReference type="EMBL" id="VFK57947.1"/>
    </source>
</evidence>
<dbReference type="NCBIfam" id="TIGR01738">
    <property type="entry name" value="bioH"/>
    <property type="match status" value="1"/>
</dbReference>
<dbReference type="EC" id="3.1.1.85" evidence="5"/>
<dbReference type="PRINTS" id="PR00111">
    <property type="entry name" value="ABHYDROLASE"/>
</dbReference>
<gene>
    <name evidence="5" type="primary">bioH</name>
    <name evidence="9" type="ORF">BECKTUN1418D_GA0071000_10727</name>
    <name evidence="8" type="ORF">BECKTUN1418E_GA0071001_101145</name>
    <name evidence="7" type="ORF">BECKTUN1418F_GA0071002_100845</name>
</gene>
<dbReference type="EMBL" id="CAADFV010000011">
    <property type="protein sequence ID" value="VFK52983.1"/>
    <property type="molecule type" value="Genomic_DNA"/>
</dbReference>
<evidence type="ECO:0000259" key="6">
    <source>
        <dbReference type="Pfam" id="PF00561"/>
    </source>
</evidence>
<dbReference type="PANTHER" id="PTHR43798:SF31">
    <property type="entry name" value="AB HYDROLASE SUPERFAMILY PROTEIN YCLE"/>
    <property type="match status" value="1"/>
</dbReference>
<dbReference type="EMBL" id="CAADFY010000008">
    <property type="protein sequence ID" value="VFK52454.1"/>
    <property type="molecule type" value="Genomic_DNA"/>
</dbReference>
<dbReference type="InterPro" id="IPR050266">
    <property type="entry name" value="AB_hydrolase_sf"/>
</dbReference>
<keyword evidence="1 5" id="KW-0719">Serine esterase</keyword>
<keyword evidence="4 5" id="KW-0378">Hydrolase</keyword>
<keyword evidence="2 5" id="KW-0963">Cytoplasm</keyword>
<reference evidence="8" key="1">
    <citation type="submission" date="2019-02" db="EMBL/GenBank/DDBJ databases">
        <authorList>
            <person name="Gruber-Vodicka R. H."/>
            <person name="Seah K. B. B."/>
        </authorList>
    </citation>
    <scope>NUCLEOTIDE SEQUENCE</scope>
    <source>
        <strain evidence="9">BECK_BY1</strain>
        <strain evidence="8">BECK_BY2</strain>
        <strain evidence="7">BECK_BY3</strain>
    </source>
</reference>
<feature type="binding site" evidence="5">
    <location>
        <position position="237"/>
    </location>
    <ligand>
        <name>substrate</name>
    </ligand>
</feature>
<dbReference type="EMBL" id="CAADFX010000072">
    <property type="protein sequence ID" value="VFK57947.1"/>
    <property type="molecule type" value="Genomic_DNA"/>
</dbReference>
<evidence type="ECO:0000256" key="1">
    <source>
        <dbReference type="ARBA" id="ARBA00022487"/>
    </source>
</evidence>
<dbReference type="HAMAP" id="MF_01260">
    <property type="entry name" value="Carboxylester"/>
    <property type="match status" value="1"/>
</dbReference>